<feature type="transmembrane region" description="Helical" evidence="1">
    <location>
        <begin position="200"/>
        <end position="222"/>
    </location>
</feature>
<gene>
    <name evidence="2" type="ORF">SAMN05660845_0829</name>
</gene>
<proteinExistence type="predicted"/>
<feature type="transmembrane region" description="Helical" evidence="1">
    <location>
        <begin position="142"/>
        <end position="166"/>
    </location>
</feature>
<keyword evidence="1" id="KW-1133">Transmembrane helix</keyword>
<organism evidence="2 3">
    <name type="scientific">Flavobacterium swingsii</name>
    <dbReference type="NCBI Taxonomy" id="498292"/>
    <lineage>
        <taxon>Bacteria</taxon>
        <taxon>Pseudomonadati</taxon>
        <taxon>Bacteroidota</taxon>
        <taxon>Flavobacteriia</taxon>
        <taxon>Flavobacteriales</taxon>
        <taxon>Flavobacteriaceae</taxon>
        <taxon>Flavobacterium</taxon>
    </lineage>
</organism>
<keyword evidence="1" id="KW-0812">Transmembrane</keyword>
<sequence length="227" mass="26791">MKAIKPPLLLYMISGFLFFLSIIIDNEYLTLVSKPVISSSIFFYYLQESRGKVSFWFSIVLLLLFVSGIFNLFEDELTLQYVILVNLVVYCILLGFVIRSLFEINLKSLDNVSLTYIILMLFFLSSLLYVCLFLVFDSTSVLYLYIIVYGSILLILGFLNTVLYAFKNSKEVVSLMMATFCFIICDLFYVIYYYYYDFIFFRYISVLCNIISFYFLVNYFLLRNENK</sequence>
<name>A0A1I0WM58_9FLAO</name>
<dbReference type="Proteomes" id="UP000199604">
    <property type="component" value="Unassembled WGS sequence"/>
</dbReference>
<evidence type="ECO:0000313" key="2">
    <source>
        <dbReference type="EMBL" id="SFA89073.1"/>
    </source>
</evidence>
<evidence type="ECO:0000313" key="3">
    <source>
        <dbReference type="Proteomes" id="UP000199604"/>
    </source>
</evidence>
<protein>
    <recommendedName>
        <fullName evidence="4">YhhN-like protein</fullName>
    </recommendedName>
</protein>
<dbReference type="EMBL" id="FOJT01000002">
    <property type="protein sequence ID" value="SFA89073.1"/>
    <property type="molecule type" value="Genomic_DNA"/>
</dbReference>
<feature type="transmembrane region" description="Helical" evidence="1">
    <location>
        <begin position="53"/>
        <end position="73"/>
    </location>
</feature>
<keyword evidence="3" id="KW-1185">Reference proteome</keyword>
<dbReference type="AlphaFoldDB" id="A0A1I0WM58"/>
<feature type="transmembrane region" description="Helical" evidence="1">
    <location>
        <begin position="173"/>
        <end position="194"/>
    </location>
</feature>
<feature type="transmembrane region" description="Helical" evidence="1">
    <location>
        <begin position="114"/>
        <end position="136"/>
    </location>
</feature>
<accession>A0A1I0WM58</accession>
<evidence type="ECO:0008006" key="4">
    <source>
        <dbReference type="Google" id="ProtNLM"/>
    </source>
</evidence>
<keyword evidence="1" id="KW-0472">Membrane</keyword>
<feature type="transmembrane region" description="Helical" evidence="1">
    <location>
        <begin position="30"/>
        <end position="46"/>
    </location>
</feature>
<reference evidence="3" key="1">
    <citation type="submission" date="2016-10" db="EMBL/GenBank/DDBJ databases">
        <authorList>
            <person name="Varghese N."/>
            <person name="Submissions S."/>
        </authorList>
    </citation>
    <scope>NUCLEOTIDE SEQUENCE [LARGE SCALE GENOMIC DNA]</scope>
    <source>
        <strain evidence="3">DSM 21789</strain>
    </source>
</reference>
<feature type="transmembrane region" description="Helical" evidence="1">
    <location>
        <begin position="79"/>
        <end position="102"/>
    </location>
</feature>
<evidence type="ECO:0000256" key="1">
    <source>
        <dbReference type="SAM" id="Phobius"/>
    </source>
</evidence>
<dbReference type="STRING" id="498292.SAMN05660845_0829"/>
<feature type="transmembrane region" description="Helical" evidence="1">
    <location>
        <begin position="7"/>
        <end position="24"/>
    </location>
</feature>